<protein>
    <submittedName>
        <fullName evidence="1">Carboxypeptidase-like protein</fullName>
    </submittedName>
</protein>
<name>A0A4R2EHI1_9BACT</name>
<dbReference type="Proteomes" id="UP000294830">
    <property type="component" value="Unassembled WGS sequence"/>
</dbReference>
<comment type="caution">
    <text evidence="1">The sequence shown here is derived from an EMBL/GenBank/DDBJ whole genome shotgun (WGS) entry which is preliminary data.</text>
</comment>
<dbReference type="RefSeq" id="WP_165877051.1">
    <property type="nucleotide sequence ID" value="NZ_SLWB01000008.1"/>
</dbReference>
<keyword evidence="1" id="KW-0378">Hydrolase</keyword>
<reference evidence="1 2" key="1">
    <citation type="submission" date="2019-03" db="EMBL/GenBank/DDBJ databases">
        <title>Genomic Encyclopedia of Archaeal and Bacterial Type Strains, Phase II (KMG-II): from individual species to whole genera.</title>
        <authorList>
            <person name="Goeker M."/>
        </authorList>
    </citation>
    <scope>NUCLEOTIDE SEQUENCE [LARGE SCALE GENOMIC DNA]</scope>
    <source>
        <strain evidence="1 2">RL-C</strain>
    </source>
</reference>
<dbReference type="GO" id="GO:0004180">
    <property type="term" value="F:carboxypeptidase activity"/>
    <property type="evidence" value="ECO:0007669"/>
    <property type="project" value="UniProtKB-KW"/>
</dbReference>
<dbReference type="SUPFAM" id="SSF49464">
    <property type="entry name" value="Carboxypeptidase regulatory domain-like"/>
    <property type="match status" value="1"/>
</dbReference>
<proteinExistence type="predicted"/>
<keyword evidence="1" id="KW-0645">Protease</keyword>
<gene>
    <name evidence="1" type="ORF">CLV25_1084</name>
</gene>
<keyword evidence="2" id="KW-1185">Reference proteome</keyword>
<dbReference type="InterPro" id="IPR008969">
    <property type="entry name" value="CarboxyPept-like_regulatory"/>
</dbReference>
<sequence length="503" mass="57792">MCSLLTIALIEANAQNSILENRYSFDTKKVSLYDALNIVSQKTGYFFIYDSRILENERRVKLEARGEKLESIIKGLLNNPKLDLRVLSKHILIYEKKETTATPKSEQNRHDSTIIISIKGTVYDNQTRKALQYVSVAIEGTSSGTITNGEGFFILKLPQSNEQLNIRISHIGYKPYTLPVMLVRDQKIDIYLKPDIVSLQEVVIRRVDPTEIITSTIKNLKTNYSPIPFYLTTFYREGVLKNSTYLSYAEAILKIYKPTINQFLGTEQVKEIKSRKIINADQTDTLLMKLKGGVSACLSLDIAKNIPDFLELSEVDKYRYTLSDIISYESHNAYAIGFVQKESIEEPLFTGTIYIDTDSLAILGADFEINPSFISKASDYLISQNRRTHIVKPERFAYSLTYRKIGNHYFTNHAKCDIQLKVRKKGRFFSNNYTAFLEMATCDVDTKNVIKFDKQETIRPQVVFLDIPYNYDPDFWGDFNYIVPEEKINEALKRINSKIGKVE</sequence>
<organism evidence="1 2">
    <name type="scientific">Acetobacteroides hydrogenigenes</name>
    <dbReference type="NCBI Taxonomy" id="979970"/>
    <lineage>
        <taxon>Bacteria</taxon>
        <taxon>Pseudomonadati</taxon>
        <taxon>Bacteroidota</taxon>
        <taxon>Bacteroidia</taxon>
        <taxon>Bacteroidales</taxon>
        <taxon>Rikenellaceae</taxon>
        <taxon>Acetobacteroides</taxon>
    </lineage>
</organism>
<dbReference type="EMBL" id="SLWB01000008">
    <property type="protein sequence ID" value="TCN66666.1"/>
    <property type="molecule type" value="Genomic_DNA"/>
</dbReference>
<accession>A0A4R2EHI1</accession>
<dbReference type="Pfam" id="PF13715">
    <property type="entry name" value="CarbopepD_reg_2"/>
    <property type="match status" value="1"/>
</dbReference>
<keyword evidence="1" id="KW-0121">Carboxypeptidase</keyword>
<evidence type="ECO:0000313" key="1">
    <source>
        <dbReference type="EMBL" id="TCN66666.1"/>
    </source>
</evidence>
<dbReference type="AlphaFoldDB" id="A0A4R2EHI1"/>
<dbReference type="Gene3D" id="2.60.40.1120">
    <property type="entry name" value="Carboxypeptidase-like, regulatory domain"/>
    <property type="match status" value="1"/>
</dbReference>
<evidence type="ECO:0000313" key="2">
    <source>
        <dbReference type="Proteomes" id="UP000294830"/>
    </source>
</evidence>